<sequence>MGALAAHLCQSAVADVLGPGEIAILLSLLFIAM</sequence>
<dbReference type="AlphaFoldDB" id="A0A7W9PQ95"/>
<dbReference type="EMBL" id="JACHJK010000002">
    <property type="protein sequence ID" value="MBB5925659.1"/>
    <property type="molecule type" value="Genomic_DNA"/>
</dbReference>
<proteinExistence type="predicted"/>
<keyword evidence="2" id="KW-1185">Reference proteome</keyword>
<evidence type="ECO:0000313" key="2">
    <source>
        <dbReference type="Proteomes" id="UP000585836"/>
    </source>
</evidence>
<evidence type="ECO:0000313" key="1">
    <source>
        <dbReference type="EMBL" id="MBB5925659.1"/>
    </source>
</evidence>
<organism evidence="1 2">
    <name type="scientific">Streptomyces echinatus</name>
    <dbReference type="NCBI Taxonomy" id="67293"/>
    <lineage>
        <taxon>Bacteria</taxon>
        <taxon>Bacillati</taxon>
        <taxon>Actinomycetota</taxon>
        <taxon>Actinomycetes</taxon>
        <taxon>Kitasatosporales</taxon>
        <taxon>Streptomycetaceae</taxon>
        <taxon>Streptomyces</taxon>
    </lineage>
</organism>
<gene>
    <name evidence="1" type="ORF">FHS34_001113</name>
</gene>
<name>A0A7W9PQ95_9ACTN</name>
<reference evidence="1 2" key="1">
    <citation type="submission" date="2020-08" db="EMBL/GenBank/DDBJ databases">
        <title>Genomic Encyclopedia of Type Strains, Phase III (KMG-III): the genomes of soil and plant-associated and newly described type strains.</title>
        <authorList>
            <person name="Whitman W."/>
        </authorList>
    </citation>
    <scope>NUCLEOTIDE SEQUENCE [LARGE SCALE GENOMIC DNA]</scope>
    <source>
        <strain evidence="1 2">CECT 3313</strain>
    </source>
</reference>
<accession>A0A7W9PQ95</accession>
<protein>
    <submittedName>
        <fullName evidence="1">Uncharacterized protein</fullName>
    </submittedName>
</protein>
<dbReference type="Proteomes" id="UP000585836">
    <property type="component" value="Unassembled WGS sequence"/>
</dbReference>
<comment type="caution">
    <text evidence="1">The sequence shown here is derived from an EMBL/GenBank/DDBJ whole genome shotgun (WGS) entry which is preliminary data.</text>
</comment>